<dbReference type="AlphaFoldDB" id="A0AAP2QBJ2"/>
<sequence length="74" mass="8678">MECSLSVLLKDVKLINSQQDAFRIVKYKGLYQLQIKSHVSINRLYADTIQQSPEFQIIEELLYEECENIIDLSK</sequence>
<comment type="caution">
    <text evidence="1">The sequence shown here is derived from an EMBL/GenBank/DDBJ whole genome shotgun (WGS) entry which is preliminary data.</text>
</comment>
<feature type="non-terminal residue" evidence="1">
    <location>
        <position position="74"/>
    </location>
</feature>
<proteinExistence type="predicted"/>
<name>A0AAP2QBJ2_PARDI</name>
<dbReference type="RefSeq" id="WP_227170012.1">
    <property type="nucleotide sequence ID" value="NZ_JAJCNI010000119.1"/>
</dbReference>
<organism evidence="1 2">
    <name type="scientific">Parabacteroides distasonis</name>
    <dbReference type="NCBI Taxonomy" id="823"/>
    <lineage>
        <taxon>Bacteria</taxon>
        <taxon>Pseudomonadati</taxon>
        <taxon>Bacteroidota</taxon>
        <taxon>Bacteroidia</taxon>
        <taxon>Bacteroidales</taxon>
        <taxon>Tannerellaceae</taxon>
        <taxon>Parabacteroides</taxon>
    </lineage>
</organism>
<dbReference type="EMBL" id="JAJCNI010000119">
    <property type="protein sequence ID" value="MCB6520451.1"/>
    <property type="molecule type" value="Genomic_DNA"/>
</dbReference>
<evidence type="ECO:0000313" key="1">
    <source>
        <dbReference type="EMBL" id="MCB6520451.1"/>
    </source>
</evidence>
<reference evidence="1" key="1">
    <citation type="submission" date="2021-10" db="EMBL/GenBank/DDBJ databases">
        <title>Collection of gut derived symbiotic bacterial strains cultured from healthy donors.</title>
        <authorList>
            <person name="Lin H."/>
            <person name="Littmann E."/>
            <person name="Kohout C."/>
            <person name="Pamer E.G."/>
        </authorList>
    </citation>
    <scope>NUCLEOTIDE SEQUENCE</scope>
    <source>
        <strain evidence="1">DFI.2.94</strain>
    </source>
</reference>
<dbReference type="Proteomes" id="UP001198806">
    <property type="component" value="Unassembled WGS sequence"/>
</dbReference>
<evidence type="ECO:0000313" key="2">
    <source>
        <dbReference type="Proteomes" id="UP001198806"/>
    </source>
</evidence>
<gene>
    <name evidence="1" type="ORF">LI194_21990</name>
</gene>
<accession>A0AAP2QBJ2</accession>
<protein>
    <submittedName>
        <fullName evidence="1">Uncharacterized protein</fullName>
    </submittedName>
</protein>